<keyword evidence="2" id="KW-1185">Reference proteome</keyword>
<dbReference type="OrthoDB" id="7030114at2"/>
<dbReference type="EMBL" id="SNWM01000002">
    <property type="protein sequence ID" value="TDO22953.1"/>
    <property type="molecule type" value="Genomic_DNA"/>
</dbReference>
<dbReference type="Pfam" id="PF12244">
    <property type="entry name" value="DUF3606"/>
    <property type="match status" value="1"/>
</dbReference>
<dbReference type="InterPro" id="IPR022037">
    <property type="entry name" value="DUF3606"/>
</dbReference>
<sequence length="56" mass="6408">MEYSDNIPDPNTINLDRDYELLHWTSELKVTNDELREAVAAVGNSIEAVKVYLDRA</sequence>
<organism evidence="1 2">
    <name type="scientific">Pedobacter duraquae</name>
    <dbReference type="NCBI Taxonomy" id="425511"/>
    <lineage>
        <taxon>Bacteria</taxon>
        <taxon>Pseudomonadati</taxon>
        <taxon>Bacteroidota</taxon>
        <taxon>Sphingobacteriia</taxon>
        <taxon>Sphingobacteriales</taxon>
        <taxon>Sphingobacteriaceae</taxon>
        <taxon>Pedobacter</taxon>
    </lineage>
</organism>
<gene>
    <name evidence="1" type="ORF">CLV32_1938</name>
</gene>
<dbReference type="RefSeq" id="WP_133554741.1">
    <property type="nucleotide sequence ID" value="NZ_SNWM01000002.1"/>
</dbReference>
<dbReference type="AlphaFoldDB" id="A0A4R6ILH9"/>
<evidence type="ECO:0000313" key="2">
    <source>
        <dbReference type="Proteomes" id="UP000295499"/>
    </source>
</evidence>
<dbReference type="Proteomes" id="UP000295499">
    <property type="component" value="Unassembled WGS sequence"/>
</dbReference>
<protein>
    <submittedName>
        <fullName evidence="1">Uncharacterized protein DUF3606</fullName>
    </submittedName>
</protein>
<accession>A0A4R6ILH9</accession>
<comment type="caution">
    <text evidence="1">The sequence shown here is derived from an EMBL/GenBank/DDBJ whole genome shotgun (WGS) entry which is preliminary data.</text>
</comment>
<proteinExistence type="predicted"/>
<name>A0A4R6ILH9_9SPHI</name>
<reference evidence="1 2" key="1">
    <citation type="submission" date="2019-03" db="EMBL/GenBank/DDBJ databases">
        <title>Genomic Encyclopedia of Archaeal and Bacterial Type Strains, Phase II (KMG-II): from individual species to whole genera.</title>
        <authorList>
            <person name="Goeker M."/>
        </authorList>
    </citation>
    <scope>NUCLEOTIDE SEQUENCE [LARGE SCALE GENOMIC DNA]</scope>
    <source>
        <strain evidence="1 2">DSM 19034</strain>
    </source>
</reference>
<evidence type="ECO:0000313" key="1">
    <source>
        <dbReference type="EMBL" id="TDO22953.1"/>
    </source>
</evidence>